<dbReference type="SUPFAM" id="SSF52317">
    <property type="entry name" value="Class I glutamine amidotransferase-like"/>
    <property type="match status" value="1"/>
</dbReference>
<evidence type="ECO:0000259" key="6">
    <source>
        <dbReference type="Pfam" id="PF02016"/>
    </source>
</evidence>
<evidence type="ECO:0000256" key="2">
    <source>
        <dbReference type="ARBA" id="ARBA00022645"/>
    </source>
</evidence>
<evidence type="ECO:0000256" key="1">
    <source>
        <dbReference type="ARBA" id="ARBA00010233"/>
    </source>
</evidence>
<dbReference type="InterPro" id="IPR027461">
    <property type="entry name" value="Carboxypeptidase_A_C_sf"/>
</dbReference>
<dbReference type="InterPro" id="IPR003507">
    <property type="entry name" value="S66_fam"/>
</dbReference>
<protein>
    <submittedName>
        <fullName evidence="8">LD-carboxypeptidase</fullName>
    </submittedName>
</protein>
<comment type="caution">
    <text evidence="8">The sequence shown here is derived from an EMBL/GenBank/DDBJ whole genome shotgun (WGS) entry which is preliminary data.</text>
</comment>
<gene>
    <name evidence="8" type="ORF">GCM10008967_04430</name>
</gene>
<keyword evidence="5" id="KW-0720">Serine protease</keyword>
<evidence type="ECO:0000259" key="7">
    <source>
        <dbReference type="Pfam" id="PF17676"/>
    </source>
</evidence>
<dbReference type="SUPFAM" id="SSF141986">
    <property type="entry name" value="LD-carboxypeptidase A C-terminal domain-like"/>
    <property type="match status" value="1"/>
</dbReference>
<evidence type="ECO:0000256" key="4">
    <source>
        <dbReference type="ARBA" id="ARBA00022801"/>
    </source>
</evidence>
<organism evidence="8 9">
    <name type="scientific">Bacillus carboniphilus</name>
    <dbReference type="NCBI Taxonomy" id="86663"/>
    <lineage>
        <taxon>Bacteria</taxon>
        <taxon>Bacillati</taxon>
        <taxon>Bacillota</taxon>
        <taxon>Bacilli</taxon>
        <taxon>Bacillales</taxon>
        <taxon>Bacillaceae</taxon>
        <taxon>Bacillus</taxon>
    </lineage>
</organism>
<dbReference type="Pfam" id="PF17676">
    <property type="entry name" value="Peptidase_S66C"/>
    <property type="match status" value="1"/>
</dbReference>
<keyword evidence="9" id="KW-1185">Reference proteome</keyword>
<feature type="domain" description="LD-carboxypeptidase C-terminal" evidence="7">
    <location>
        <begin position="183"/>
        <end position="298"/>
    </location>
</feature>
<evidence type="ECO:0000313" key="9">
    <source>
        <dbReference type="Proteomes" id="UP001500782"/>
    </source>
</evidence>
<dbReference type="Gene3D" id="3.40.50.10740">
    <property type="entry name" value="Class I glutamine amidotransferase-like"/>
    <property type="match status" value="1"/>
</dbReference>
<evidence type="ECO:0000256" key="3">
    <source>
        <dbReference type="ARBA" id="ARBA00022670"/>
    </source>
</evidence>
<dbReference type="Pfam" id="PF02016">
    <property type="entry name" value="Peptidase_S66"/>
    <property type="match status" value="1"/>
</dbReference>
<name>A0ABN0VTM5_9BACI</name>
<dbReference type="PIRSF" id="PIRSF028757">
    <property type="entry name" value="LD-carboxypeptidase"/>
    <property type="match status" value="1"/>
</dbReference>
<dbReference type="CDD" id="cd07025">
    <property type="entry name" value="Peptidase_S66"/>
    <property type="match status" value="1"/>
</dbReference>
<dbReference type="Proteomes" id="UP001500782">
    <property type="component" value="Unassembled WGS sequence"/>
</dbReference>
<dbReference type="PANTHER" id="PTHR30237">
    <property type="entry name" value="MURAMOYLTETRAPEPTIDE CARBOXYPEPTIDASE"/>
    <property type="match status" value="1"/>
</dbReference>
<keyword evidence="2" id="KW-0121">Carboxypeptidase</keyword>
<reference evidence="8 9" key="1">
    <citation type="journal article" date="2019" name="Int. J. Syst. Evol. Microbiol.">
        <title>The Global Catalogue of Microorganisms (GCM) 10K type strain sequencing project: providing services to taxonomists for standard genome sequencing and annotation.</title>
        <authorList>
            <consortium name="The Broad Institute Genomics Platform"/>
            <consortium name="The Broad Institute Genome Sequencing Center for Infectious Disease"/>
            <person name="Wu L."/>
            <person name="Ma J."/>
        </authorList>
    </citation>
    <scope>NUCLEOTIDE SEQUENCE [LARGE SCALE GENOMIC DNA]</scope>
    <source>
        <strain evidence="8 9">JCM 9731</strain>
    </source>
</reference>
<evidence type="ECO:0000313" key="8">
    <source>
        <dbReference type="EMBL" id="GAA0316954.1"/>
    </source>
</evidence>
<feature type="domain" description="LD-carboxypeptidase N-terminal" evidence="6">
    <location>
        <begin position="16"/>
        <end position="132"/>
    </location>
</feature>
<keyword evidence="4" id="KW-0378">Hydrolase</keyword>
<accession>A0ABN0VTM5</accession>
<dbReference type="RefSeq" id="WP_343795946.1">
    <property type="nucleotide sequence ID" value="NZ_BAAADJ010000004.1"/>
</dbReference>
<keyword evidence="3" id="KW-0645">Protease</keyword>
<comment type="similarity">
    <text evidence="1">Belongs to the peptidase S66 family.</text>
</comment>
<dbReference type="InterPro" id="IPR040921">
    <property type="entry name" value="Peptidase_S66C"/>
</dbReference>
<dbReference type="InterPro" id="IPR027478">
    <property type="entry name" value="LdcA_N"/>
</dbReference>
<dbReference type="Gene3D" id="3.50.30.60">
    <property type="entry name" value="LD-carboxypeptidase A C-terminal domain-like"/>
    <property type="match status" value="1"/>
</dbReference>
<evidence type="ECO:0000256" key="5">
    <source>
        <dbReference type="ARBA" id="ARBA00022825"/>
    </source>
</evidence>
<dbReference type="InterPro" id="IPR040449">
    <property type="entry name" value="Peptidase_S66_N"/>
</dbReference>
<dbReference type="InterPro" id="IPR029062">
    <property type="entry name" value="Class_I_gatase-like"/>
</dbReference>
<sequence length="315" mass="34372">MNRLQKPKALQPGDRIGLIAPSGPVVDPDRVDAAIEKLWEFGFHVTVGKSCHSLYGYLSGDDETRAADINQMFADPKIDGIICLRGGYGTPRLLHKLDYEMIRKNPKLFAGYSDITALHTVFNQRCDLVTLHSPMPASDMLRDFDEFTRESFLRAISSTEPLGELKNPDGEEEIKSLVGGVARGPIVGGNLSLLAGTIGTPYEIDTKAKLLFIEEIDEEPYAVDRMLTQLKLAGKFTDCNGVILGNWNNCVTKGEGRPSLSLLEIFNDVIVPAGKPVIYDVKAGHCKPTLTIPFGVEVILDADASTLTIVESALV</sequence>
<dbReference type="PANTHER" id="PTHR30237:SF2">
    <property type="entry name" value="MUREIN TETRAPEPTIDE CARBOXYPEPTIDASE"/>
    <property type="match status" value="1"/>
</dbReference>
<dbReference type="EMBL" id="BAAADJ010000004">
    <property type="protein sequence ID" value="GAA0316954.1"/>
    <property type="molecule type" value="Genomic_DNA"/>
</dbReference>
<proteinExistence type="inferred from homology"/>